<sequence length="107" mass="11774">LLRSCVNSMDDGSVWYYQEIYLKYCKTTPLRSWKLAIVVAEERGRILDIIKPGEAALMPSINSICKMGTHAQGYKPCVSTFANPGGAPSSPAKSASFNHLLILGYMM</sequence>
<evidence type="ECO:0000313" key="1">
    <source>
        <dbReference type="EMBL" id="TVU51480.1"/>
    </source>
</evidence>
<dbReference type="Proteomes" id="UP000324897">
    <property type="component" value="Chromosome 6"/>
</dbReference>
<proteinExistence type="predicted"/>
<keyword evidence="2" id="KW-1185">Reference proteome</keyword>
<dbReference type="AlphaFoldDB" id="A0A5J9WWJ0"/>
<dbReference type="EMBL" id="RWGY01000002">
    <property type="protein sequence ID" value="TVU51480.1"/>
    <property type="molecule type" value="Genomic_DNA"/>
</dbReference>
<evidence type="ECO:0000313" key="2">
    <source>
        <dbReference type="Proteomes" id="UP000324897"/>
    </source>
</evidence>
<organism evidence="1 2">
    <name type="scientific">Eragrostis curvula</name>
    <name type="common">weeping love grass</name>
    <dbReference type="NCBI Taxonomy" id="38414"/>
    <lineage>
        <taxon>Eukaryota</taxon>
        <taxon>Viridiplantae</taxon>
        <taxon>Streptophyta</taxon>
        <taxon>Embryophyta</taxon>
        <taxon>Tracheophyta</taxon>
        <taxon>Spermatophyta</taxon>
        <taxon>Magnoliopsida</taxon>
        <taxon>Liliopsida</taxon>
        <taxon>Poales</taxon>
        <taxon>Poaceae</taxon>
        <taxon>PACMAD clade</taxon>
        <taxon>Chloridoideae</taxon>
        <taxon>Eragrostideae</taxon>
        <taxon>Eragrostidinae</taxon>
        <taxon>Eragrostis</taxon>
    </lineage>
</organism>
<reference evidence="1 2" key="1">
    <citation type="journal article" date="2019" name="Sci. Rep.">
        <title>A high-quality genome of Eragrostis curvula grass provides insights into Poaceae evolution and supports new strategies to enhance forage quality.</title>
        <authorList>
            <person name="Carballo J."/>
            <person name="Santos B.A.C.M."/>
            <person name="Zappacosta D."/>
            <person name="Garbus I."/>
            <person name="Selva J.P."/>
            <person name="Gallo C.A."/>
            <person name="Diaz A."/>
            <person name="Albertini E."/>
            <person name="Caccamo M."/>
            <person name="Echenique V."/>
        </authorList>
    </citation>
    <scope>NUCLEOTIDE SEQUENCE [LARGE SCALE GENOMIC DNA]</scope>
    <source>
        <strain evidence="2">cv. Victoria</strain>
        <tissue evidence="1">Leaf</tissue>
    </source>
</reference>
<comment type="caution">
    <text evidence="1">The sequence shown here is derived from an EMBL/GenBank/DDBJ whole genome shotgun (WGS) entry which is preliminary data.</text>
</comment>
<name>A0A5J9WWJ0_9POAL</name>
<accession>A0A5J9WWJ0</accession>
<dbReference type="Gramene" id="TVU51480">
    <property type="protein sequence ID" value="TVU51480"/>
    <property type="gene ID" value="EJB05_02912"/>
</dbReference>
<gene>
    <name evidence="1" type="ORF">EJB05_02912</name>
</gene>
<protein>
    <submittedName>
        <fullName evidence="1">Uncharacterized protein</fullName>
    </submittedName>
</protein>
<feature type="non-terminal residue" evidence="1">
    <location>
        <position position="1"/>
    </location>
</feature>